<keyword evidence="1" id="KW-0407">Ion channel</keyword>
<feature type="region of interest" description="Disordered" evidence="2">
    <location>
        <begin position="217"/>
        <end position="244"/>
    </location>
</feature>
<dbReference type="GO" id="GO:0016020">
    <property type="term" value="C:membrane"/>
    <property type="evidence" value="ECO:0007669"/>
    <property type="project" value="UniProtKB-SubCell"/>
</dbReference>
<evidence type="ECO:0000256" key="2">
    <source>
        <dbReference type="SAM" id="MobiDB-lite"/>
    </source>
</evidence>
<dbReference type="GO" id="GO:0034220">
    <property type="term" value="P:monoatomic ion transmembrane transport"/>
    <property type="evidence" value="ECO:0007669"/>
    <property type="project" value="UniProtKB-KW"/>
</dbReference>
<keyword evidence="1" id="KW-0406">Ion transport</keyword>
<keyword evidence="3" id="KW-0812">Transmembrane</keyword>
<evidence type="ECO:0000313" key="4">
    <source>
        <dbReference type="EMBL" id="KAK7845423.1"/>
    </source>
</evidence>
<accession>A0AAW0L375</accession>
<proteinExistence type="predicted"/>
<dbReference type="PANTHER" id="PTHR45651:SF5">
    <property type="entry name" value="CYCLIC NUCLEOTIDE-GATED ION CHANNEL 1"/>
    <property type="match status" value="1"/>
</dbReference>
<evidence type="ECO:0000256" key="3">
    <source>
        <dbReference type="SAM" id="Phobius"/>
    </source>
</evidence>
<evidence type="ECO:0000313" key="5">
    <source>
        <dbReference type="Proteomes" id="UP000237347"/>
    </source>
</evidence>
<dbReference type="Proteomes" id="UP000237347">
    <property type="component" value="Unassembled WGS sequence"/>
</dbReference>
<evidence type="ECO:0000256" key="1">
    <source>
        <dbReference type="ARBA" id="ARBA00023303"/>
    </source>
</evidence>
<sequence length="296" mass="34970">MKIHEPPKWFFRSWRIIFGVLCVIAVALDPLFFYVIILIIFRQLEGSKSLNKRKLLTFFVLFQYVPRVIQIFQSWKDPKKRVDKSPETPNELKRHSISFSTSFPVMYWEPFGIFFLLKGRLLAGTEPVKFIQDVSKVLSNVMTDFTYSLGNYTFLSDVCPINPPDKTRFDFGIFLGALQSGVVQSKNFSEKFFHCFWWGLLNLRSGQLYMQLDSSKSEEAKKKREEEEKEARKKREDKAEKRMEMEMKEKKRTIEIWMFKYRLPGEMKRQIMQNAMQILKKKQKPCSCGEPVTSAS</sequence>
<name>A0AAW0L375_QUESU</name>
<keyword evidence="1" id="KW-0813">Transport</keyword>
<organism evidence="4 5">
    <name type="scientific">Quercus suber</name>
    <name type="common">Cork oak</name>
    <dbReference type="NCBI Taxonomy" id="58331"/>
    <lineage>
        <taxon>Eukaryota</taxon>
        <taxon>Viridiplantae</taxon>
        <taxon>Streptophyta</taxon>
        <taxon>Embryophyta</taxon>
        <taxon>Tracheophyta</taxon>
        <taxon>Spermatophyta</taxon>
        <taxon>Magnoliopsida</taxon>
        <taxon>eudicotyledons</taxon>
        <taxon>Gunneridae</taxon>
        <taxon>Pentapetalae</taxon>
        <taxon>rosids</taxon>
        <taxon>fabids</taxon>
        <taxon>Fagales</taxon>
        <taxon>Fagaceae</taxon>
        <taxon>Quercus</taxon>
    </lineage>
</organism>
<dbReference type="AlphaFoldDB" id="A0AAW0L375"/>
<dbReference type="EMBL" id="PKMF04000170">
    <property type="protein sequence ID" value="KAK7845423.1"/>
    <property type="molecule type" value="Genomic_DNA"/>
</dbReference>
<keyword evidence="3" id="KW-0472">Membrane</keyword>
<feature type="transmembrane region" description="Helical" evidence="3">
    <location>
        <begin position="16"/>
        <end position="41"/>
    </location>
</feature>
<dbReference type="PANTHER" id="PTHR45651">
    <property type="entry name" value="CYCLIC NUCLEOTIDE-GATED ION CHANNEL 15-RELATED-RELATED"/>
    <property type="match status" value="1"/>
</dbReference>
<protein>
    <submittedName>
        <fullName evidence="4">Cyclic nucleotide-gated ion channel 1</fullName>
    </submittedName>
</protein>
<keyword evidence="5" id="KW-1185">Reference proteome</keyword>
<comment type="caution">
    <text evidence="4">The sequence shown here is derived from an EMBL/GenBank/DDBJ whole genome shotgun (WGS) entry which is preliminary data.</text>
</comment>
<reference evidence="4 5" key="1">
    <citation type="journal article" date="2018" name="Sci. Data">
        <title>The draft genome sequence of cork oak.</title>
        <authorList>
            <person name="Ramos A.M."/>
            <person name="Usie A."/>
            <person name="Barbosa P."/>
            <person name="Barros P.M."/>
            <person name="Capote T."/>
            <person name="Chaves I."/>
            <person name="Simoes F."/>
            <person name="Abreu I."/>
            <person name="Carrasquinho I."/>
            <person name="Faro C."/>
            <person name="Guimaraes J.B."/>
            <person name="Mendonca D."/>
            <person name="Nobrega F."/>
            <person name="Rodrigues L."/>
            <person name="Saibo N.J.M."/>
            <person name="Varela M.C."/>
            <person name="Egas C."/>
            <person name="Matos J."/>
            <person name="Miguel C.M."/>
            <person name="Oliveira M.M."/>
            <person name="Ricardo C.P."/>
            <person name="Goncalves S."/>
        </authorList>
    </citation>
    <scope>NUCLEOTIDE SEQUENCE [LARGE SCALE GENOMIC DNA]</scope>
    <source>
        <strain evidence="5">cv. HL8</strain>
    </source>
</reference>
<gene>
    <name evidence="4" type="primary">CNGC1_22</name>
    <name evidence="4" type="ORF">CFP56_009311</name>
</gene>
<keyword evidence="3" id="KW-1133">Transmembrane helix</keyword>